<comment type="caution">
    <text evidence="1">The sequence shown here is derived from an EMBL/GenBank/DDBJ whole genome shotgun (WGS) entry which is preliminary data.</text>
</comment>
<evidence type="ECO:0000313" key="2">
    <source>
        <dbReference type="Proteomes" id="UP001589576"/>
    </source>
</evidence>
<dbReference type="InterPro" id="IPR053748">
    <property type="entry name" value="Host_DNA_Degrad_Endo"/>
</dbReference>
<dbReference type="RefSeq" id="WP_290284372.1">
    <property type="nucleotide sequence ID" value="NZ_JAUFQN010000019.1"/>
</dbReference>
<gene>
    <name evidence="1" type="ORF">ACFFUU_04640</name>
</gene>
<reference evidence="1 2" key="1">
    <citation type="submission" date="2024-09" db="EMBL/GenBank/DDBJ databases">
        <authorList>
            <person name="Sun Q."/>
            <person name="Mori K."/>
        </authorList>
    </citation>
    <scope>NUCLEOTIDE SEQUENCE [LARGE SCALE GENOMIC DNA]</scope>
    <source>
        <strain evidence="1 2">CECT 8460</strain>
    </source>
</reference>
<protein>
    <recommendedName>
        <fullName evidence="3">GIY-YIG domain-containing protein</fullName>
    </recommendedName>
</protein>
<dbReference type="Proteomes" id="UP001589576">
    <property type="component" value="Unassembled WGS sequence"/>
</dbReference>
<sequence>MIDDKLIESYFTEIKNYLINKENQIKFSLVRNQCSEIEAGVYCFFIDNKIRYIGESGCIKKRINDLLNTKNHSFRRSFGELYFLSNPLYKKASSTSSYHPDIEILLSSKMNKHLSYSFFPMKIGRKEFEEWLQDYYSEVEFLNKRKKRK</sequence>
<accession>A0ABV5GCP2</accession>
<dbReference type="Gene3D" id="3.40.1440.40">
    <property type="match status" value="1"/>
</dbReference>
<dbReference type="EMBL" id="JBHMFB010000012">
    <property type="protein sequence ID" value="MFB9088881.1"/>
    <property type="molecule type" value="Genomic_DNA"/>
</dbReference>
<evidence type="ECO:0000313" key="1">
    <source>
        <dbReference type="EMBL" id="MFB9088881.1"/>
    </source>
</evidence>
<organism evidence="1 2">
    <name type="scientific">Flavobacterium paronense</name>
    <dbReference type="NCBI Taxonomy" id="1392775"/>
    <lineage>
        <taxon>Bacteria</taxon>
        <taxon>Pseudomonadati</taxon>
        <taxon>Bacteroidota</taxon>
        <taxon>Flavobacteriia</taxon>
        <taxon>Flavobacteriales</taxon>
        <taxon>Flavobacteriaceae</taxon>
        <taxon>Flavobacterium</taxon>
    </lineage>
</organism>
<keyword evidence="2" id="KW-1185">Reference proteome</keyword>
<proteinExistence type="predicted"/>
<evidence type="ECO:0008006" key="3">
    <source>
        <dbReference type="Google" id="ProtNLM"/>
    </source>
</evidence>
<name>A0ABV5GCP2_9FLAO</name>